<proteinExistence type="predicted"/>
<name>A0AC59Z1R2_RANTA</name>
<accession>A0AC59Z1R2</accession>
<dbReference type="EMBL" id="OX596106">
    <property type="protein sequence ID" value="CAN0158006.1"/>
    <property type="molecule type" value="Genomic_DNA"/>
</dbReference>
<protein>
    <submittedName>
        <fullName evidence="1">Uncharacterized protein</fullName>
    </submittedName>
</protein>
<evidence type="ECO:0000313" key="1">
    <source>
        <dbReference type="EMBL" id="CAN0158006.1"/>
    </source>
</evidence>
<dbReference type="Proteomes" id="UP001162501">
    <property type="component" value="Chromosome 22"/>
</dbReference>
<evidence type="ECO:0000313" key="2">
    <source>
        <dbReference type="Proteomes" id="UP001162501"/>
    </source>
</evidence>
<sequence length="200" mass="21172">MSQRWRTPPAPRRVEGSLASLLRLATLGLIYHPHGPPFLSSGSSALLSRPSKPCHPAVGMQCFSAACPTALGTWGAGHYPAPTSASTMISLQKELSKRPGEKIEKGVKSSAFVGIRRVKDADTKAILTSAPTKQGLGMGVAARRRDQPGPRRPRESGRAPARGWRARTRPPLLAGSRLTGLMGNPGEGGCLRLGLRLASL</sequence>
<reference evidence="1" key="1">
    <citation type="submission" date="2023-05" db="EMBL/GenBank/DDBJ databases">
        <authorList>
            <consortium name="ELIXIR-Norway"/>
        </authorList>
    </citation>
    <scope>NUCLEOTIDE SEQUENCE</scope>
</reference>
<organism evidence="1 2">
    <name type="scientific">Rangifer tarandus platyrhynchus</name>
    <name type="common">Svalbard reindeer</name>
    <dbReference type="NCBI Taxonomy" id="3082113"/>
    <lineage>
        <taxon>Eukaryota</taxon>
        <taxon>Metazoa</taxon>
        <taxon>Chordata</taxon>
        <taxon>Craniata</taxon>
        <taxon>Vertebrata</taxon>
        <taxon>Euteleostomi</taxon>
        <taxon>Mammalia</taxon>
        <taxon>Eutheria</taxon>
        <taxon>Laurasiatheria</taxon>
        <taxon>Artiodactyla</taxon>
        <taxon>Ruminantia</taxon>
        <taxon>Pecora</taxon>
        <taxon>Cervidae</taxon>
        <taxon>Odocoileinae</taxon>
        <taxon>Rangifer</taxon>
    </lineage>
</organism>
<gene>
    <name evidence="1" type="ORF">MRATA1EN22A_LOCUS12908</name>
</gene>
<reference evidence="1" key="2">
    <citation type="submission" date="2025-03" db="EMBL/GenBank/DDBJ databases">
        <authorList>
            <consortium name="ELIXIR-Norway"/>
            <consortium name="Elixir Norway"/>
        </authorList>
    </citation>
    <scope>NUCLEOTIDE SEQUENCE</scope>
</reference>